<gene>
    <name evidence="2" type="ORF">AB8B28_06920</name>
</gene>
<dbReference type="RefSeq" id="WP_369714917.1">
    <property type="nucleotide sequence ID" value="NZ_CP165647.1"/>
</dbReference>
<protein>
    <submittedName>
        <fullName evidence="2">Uncharacterized protein</fullName>
    </submittedName>
</protein>
<evidence type="ECO:0000256" key="1">
    <source>
        <dbReference type="SAM" id="Coils"/>
    </source>
</evidence>
<keyword evidence="1" id="KW-0175">Coiled coil</keyword>
<reference evidence="2" key="1">
    <citation type="submission" date="2024-07" db="EMBL/GenBank/DDBJ databases">
        <authorList>
            <person name="Li X.-J."/>
            <person name="Wang X."/>
        </authorList>
    </citation>
    <scope>NUCLEOTIDE SEQUENCE</scope>
    <source>
        <strain evidence="2">HSP-536</strain>
    </source>
</reference>
<feature type="coiled-coil region" evidence="1">
    <location>
        <begin position="26"/>
        <end position="80"/>
    </location>
</feature>
<dbReference type="KEGG" id="lala:AB8B28_06920"/>
<proteinExistence type="predicted"/>
<name>A0AB39V2F0_9FUSO</name>
<dbReference type="EMBL" id="CP165647">
    <property type="protein sequence ID" value="XDU61393.1"/>
    <property type="molecule type" value="Genomic_DNA"/>
</dbReference>
<accession>A0AB39V2F0</accession>
<evidence type="ECO:0000313" key="2">
    <source>
        <dbReference type="EMBL" id="XDU61393.1"/>
    </source>
</evidence>
<organism evidence="2">
    <name type="scientific">Leptotrichia alba</name>
    <dbReference type="NCBI Taxonomy" id="3239304"/>
    <lineage>
        <taxon>Bacteria</taxon>
        <taxon>Fusobacteriati</taxon>
        <taxon>Fusobacteriota</taxon>
        <taxon>Fusobacteriia</taxon>
        <taxon>Fusobacteriales</taxon>
        <taxon>Leptotrichiaceae</taxon>
        <taxon>Leptotrichia</taxon>
    </lineage>
</organism>
<sequence length="80" mass="9377">MSESLRDIIEKVIIEEENIETDNVVYSELISLKEQTEDKIEELKETGNFEDEIEKAEIALEDEETTYDELIIVLENLEEL</sequence>
<dbReference type="AlphaFoldDB" id="A0AB39V2F0"/>